<organism evidence="1 2">
    <name type="scientific">Sphaerobolus stellatus (strain SS14)</name>
    <dbReference type="NCBI Taxonomy" id="990650"/>
    <lineage>
        <taxon>Eukaryota</taxon>
        <taxon>Fungi</taxon>
        <taxon>Dikarya</taxon>
        <taxon>Basidiomycota</taxon>
        <taxon>Agaricomycotina</taxon>
        <taxon>Agaricomycetes</taxon>
        <taxon>Phallomycetidae</taxon>
        <taxon>Geastrales</taxon>
        <taxon>Sphaerobolaceae</taxon>
        <taxon>Sphaerobolus</taxon>
    </lineage>
</organism>
<feature type="non-terminal residue" evidence="1">
    <location>
        <position position="119"/>
    </location>
</feature>
<dbReference type="EMBL" id="KN837128">
    <property type="protein sequence ID" value="KIJ42732.1"/>
    <property type="molecule type" value="Genomic_DNA"/>
</dbReference>
<gene>
    <name evidence="1" type="ORF">M422DRAFT_170852</name>
</gene>
<name>A0A0C9VLT2_SPHS4</name>
<dbReference type="OrthoDB" id="3158924at2759"/>
<proteinExistence type="predicted"/>
<protein>
    <submittedName>
        <fullName evidence="1">Uncharacterized protein</fullName>
    </submittedName>
</protein>
<evidence type="ECO:0000313" key="1">
    <source>
        <dbReference type="EMBL" id="KIJ42732.1"/>
    </source>
</evidence>
<keyword evidence="2" id="KW-1185">Reference proteome</keyword>
<dbReference type="Proteomes" id="UP000054279">
    <property type="component" value="Unassembled WGS sequence"/>
</dbReference>
<accession>A0A0C9VLT2</accession>
<evidence type="ECO:0000313" key="2">
    <source>
        <dbReference type="Proteomes" id="UP000054279"/>
    </source>
</evidence>
<sequence length="119" mass="14054">FAEQAKWNLRAAHDAIIKKCVEQMHFANRHRREPPIYKVDDLIYLSMANLNMPKGQSTISLELPPKLIACWTHPMLHMKLVCSHVENNDEYFPNKEADTFYELGMKNKQEWFIDEIISH</sequence>
<dbReference type="HOGENOM" id="CLU_154053_0_0_1"/>
<dbReference type="AlphaFoldDB" id="A0A0C9VLT2"/>
<reference evidence="1 2" key="1">
    <citation type="submission" date="2014-06" db="EMBL/GenBank/DDBJ databases">
        <title>Evolutionary Origins and Diversification of the Mycorrhizal Mutualists.</title>
        <authorList>
            <consortium name="DOE Joint Genome Institute"/>
            <consortium name="Mycorrhizal Genomics Consortium"/>
            <person name="Kohler A."/>
            <person name="Kuo A."/>
            <person name="Nagy L.G."/>
            <person name="Floudas D."/>
            <person name="Copeland A."/>
            <person name="Barry K.W."/>
            <person name="Cichocki N."/>
            <person name="Veneault-Fourrey C."/>
            <person name="LaButti K."/>
            <person name="Lindquist E.A."/>
            <person name="Lipzen A."/>
            <person name="Lundell T."/>
            <person name="Morin E."/>
            <person name="Murat C."/>
            <person name="Riley R."/>
            <person name="Ohm R."/>
            <person name="Sun H."/>
            <person name="Tunlid A."/>
            <person name="Henrissat B."/>
            <person name="Grigoriev I.V."/>
            <person name="Hibbett D.S."/>
            <person name="Martin F."/>
        </authorList>
    </citation>
    <scope>NUCLEOTIDE SEQUENCE [LARGE SCALE GENOMIC DNA]</scope>
    <source>
        <strain evidence="1 2">SS14</strain>
    </source>
</reference>